<dbReference type="InterPro" id="IPR029033">
    <property type="entry name" value="His_PPase_superfam"/>
</dbReference>
<dbReference type="PANTHER" id="PTHR11567:SF127">
    <property type="entry name" value="HISTIDINE ACID PHOSPHATASE"/>
    <property type="match status" value="1"/>
</dbReference>
<keyword evidence="2" id="KW-0812">Transmembrane</keyword>
<gene>
    <name evidence="4" type="ORF">IF1G_09696</name>
</gene>
<evidence type="ECO:0000313" key="4">
    <source>
        <dbReference type="EMBL" id="TQV91630.1"/>
    </source>
</evidence>
<accession>A0A545VPH4</accession>
<proteinExistence type="predicted"/>
<dbReference type="OrthoDB" id="258392at2759"/>
<evidence type="ECO:0000313" key="5">
    <source>
        <dbReference type="Proteomes" id="UP000315783"/>
    </source>
</evidence>
<reference evidence="4 5" key="1">
    <citation type="journal article" date="2019" name="Appl. Microbiol. Biotechnol.">
        <title>Genome sequence of Isaria javanica and comparative genome analysis insights into family S53 peptidase evolution in fungal entomopathogens.</title>
        <authorList>
            <person name="Lin R."/>
            <person name="Zhang X."/>
            <person name="Xin B."/>
            <person name="Zou M."/>
            <person name="Gao Y."/>
            <person name="Qin F."/>
            <person name="Hu Q."/>
            <person name="Xie B."/>
            <person name="Cheng X."/>
        </authorList>
    </citation>
    <scope>NUCLEOTIDE SEQUENCE [LARGE SCALE GENOMIC DNA]</scope>
    <source>
        <strain evidence="4 5">IJ1G</strain>
    </source>
</reference>
<keyword evidence="2" id="KW-0472">Membrane</keyword>
<sequence length="572" mass="60388">MTPPFLALLSLFLALAIRSAWAQEGGTAAASQVTSTSSKVWAAVAFINHGDTTPFLLRSHPALTPDGAQQLYRQGKQFRSRYLAPSATAKNGTSDAAPIQGMRQDGIDNTQLRILSQTDEWVVGGALAFTQALYPAFNATAAGESVNRSTYPLGGYQYPQIETLAVTDANSIGLQGHVGCPTWQNAATTNLTTNPALKDAAQDSADFYAKLFSSGPLKGALPADEANLFNAYDIYNLVRWTSLYNASAFAGQLDINATLTRLAADAFTMARAKSDPSSSTANDTAGVTLTVAGRTLAKLVTDELSRVANQTTGSTFGRMTLLFGSFQPLMALFSIAGLLTRDNVLGTPIGNVTAPGAAIVFELVGQDPTNANSLPKHEDLSVRFVYRPTADEKDTFQVFSLFGSGNGGQTIPYLAFRDKMYTVGRDAADWCQICKPGAENKWCQGVLSSAGAGAGAFGRSQMSPALAGVIGALIMGALIAMAVFALCGLGGLRLRRRDGDSDASGAEKRDPDHDVRYGSGGDPQERVGSWEMRGQPQGQARHGGVQQPRNPFDDDAGSDVDGAVPVKAREGF</sequence>
<evidence type="ECO:0000256" key="2">
    <source>
        <dbReference type="SAM" id="Phobius"/>
    </source>
</evidence>
<organism evidence="4 5">
    <name type="scientific">Cordyceps javanica</name>
    <dbReference type="NCBI Taxonomy" id="43265"/>
    <lineage>
        <taxon>Eukaryota</taxon>
        <taxon>Fungi</taxon>
        <taxon>Dikarya</taxon>
        <taxon>Ascomycota</taxon>
        <taxon>Pezizomycotina</taxon>
        <taxon>Sordariomycetes</taxon>
        <taxon>Hypocreomycetidae</taxon>
        <taxon>Hypocreales</taxon>
        <taxon>Cordycipitaceae</taxon>
        <taxon>Cordyceps</taxon>
    </lineage>
</organism>
<feature type="region of interest" description="Disordered" evidence="1">
    <location>
        <begin position="498"/>
        <end position="572"/>
    </location>
</feature>
<dbReference type="SUPFAM" id="SSF53254">
    <property type="entry name" value="Phosphoglycerate mutase-like"/>
    <property type="match status" value="1"/>
</dbReference>
<dbReference type="Gene3D" id="3.40.50.1240">
    <property type="entry name" value="Phosphoglycerate mutase-like"/>
    <property type="match status" value="1"/>
</dbReference>
<comment type="caution">
    <text evidence="4">The sequence shown here is derived from an EMBL/GenBank/DDBJ whole genome shotgun (WGS) entry which is preliminary data.</text>
</comment>
<feature type="chain" id="PRO_5021791429" evidence="3">
    <location>
        <begin position="23"/>
        <end position="572"/>
    </location>
</feature>
<feature type="compositionally biased region" description="Basic and acidic residues" evidence="1">
    <location>
        <begin position="498"/>
        <end position="516"/>
    </location>
</feature>
<dbReference type="PANTHER" id="PTHR11567">
    <property type="entry name" value="ACID PHOSPHATASE-RELATED"/>
    <property type="match status" value="1"/>
</dbReference>
<protein>
    <submittedName>
        <fullName evidence="4">Histidine acid phosphatase</fullName>
    </submittedName>
</protein>
<dbReference type="AlphaFoldDB" id="A0A545VPH4"/>
<dbReference type="Proteomes" id="UP000315783">
    <property type="component" value="Unassembled WGS sequence"/>
</dbReference>
<evidence type="ECO:0000256" key="1">
    <source>
        <dbReference type="SAM" id="MobiDB-lite"/>
    </source>
</evidence>
<dbReference type="GO" id="GO:0016791">
    <property type="term" value="F:phosphatase activity"/>
    <property type="evidence" value="ECO:0007669"/>
    <property type="project" value="TreeGrafter"/>
</dbReference>
<keyword evidence="2" id="KW-1133">Transmembrane helix</keyword>
<name>A0A545VPH4_9HYPO</name>
<keyword evidence="3" id="KW-0732">Signal</keyword>
<evidence type="ECO:0000256" key="3">
    <source>
        <dbReference type="SAM" id="SignalP"/>
    </source>
</evidence>
<dbReference type="InterPro" id="IPR050645">
    <property type="entry name" value="Histidine_acid_phosphatase"/>
</dbReference>
<feature type="transmembrane region" description="Helical" evidence="2">
    <location>
        <begin position="465"/>
        <end position="487"/>
    </location>
</feature>
<feature type="signal peptide" evidence="3">
    <location>
        <begin position="1"/>
        <end position="22"/>
    </location>
</feature>
<keyword evidence="5" id="KW-1185">Reference proteome</keyword>
<dbReference type="EMBL" id="SPUK01000018">
    <property type="protein sequence ID" value="TQV91630.1"/>
    <property type="molecule type" value="Genomic_DNA"/>
</dbReference>
<dbReference type="STRING" id="43265.A0A545VPH4"/>